<evidence type="ECO:0000313" key="12">
    <source>
        <dbReference type="EMBL" id="KRT82371.1"/>
    </source>
</evidence>
<keyword evidence="8" id="KW-0862">Zinc</keyword>
<dbReference type="AlphaFoldDB" id="A0A0T6B4L4"/>
<dbReference type="PROSITE" id="PS00132">
    <property type="entry name" value="CARBOXYPEPT_ZN_1"/>
    <property type="match status" value="1"/>
</dbReference>
<keyword evidence="6" id="KW-0732">Signal</keyword>
<dbReference type="Gene3D" id="3.40.630.10">
    <property type="entry name" value="Zn peptidases"/>
    <property type="match status" value="1"/>
</dbReference>
<sequence>MWLVKIGTGNRNNPTILIDGGIHAREWISPAVVLYIIQQLVENKDNKHMIENVNWYIIPVLNPDGYEYTFTHERYWRRNRAPIVGSSKCNGTDLNRNFDFHWGEAGTSATPCSDLFRGRSAFDQLETRGLRDVVNRYKDQIKLYVTFHSFAQVIVYPWGYTTELPENASELQSLGEQVAAAIASVNGTVYGVANIPLVLPLGAGGSDDWVKGAGGIELSYTFELPGLNFEMPHSEILDVCVETFEGVKVYHSYIG</sequence>
<comment type="caution">
    <text evidence="12">The sequence shown here is derived from an EMBL/GenBank/DDBJ whole genome shotgun (WGS) entry which is preliminary data.</text>
</comment>
<feature type="non-terminal residue" evidence="12">
    <location>
        <position position="255"/>
    </location>
</feature>
<evidence type="ECO:0000256" key="5">
    <source>
        <dbReference type="ARBA" id="ARBA00022723"/>
    </source>
</evidence>
<dbReference type="GO" id="GO:0005615">
    <property type="term" value="C:extracellular space"/>
    <property type="evidence" value="ECO:0007669"/>
    <property type="project" value="TreeGrafter"/>
</dbReference>
<evidence type="ECO:0000256" key="1">
    <source>
        <dbReference type="ARBA" id="ARBA00001947"/>
    </source>
</evidence>
<dbReference type="OrthoDB" id="3626597at2759"/>
<reference evidence="12 13" key="1">
    <citation type="submission" date="2015-09" db="EMBL/GenBank/DDBJ databases">
        <title>Draft genome of the scarab beetle Oryctes borbonicus.</title>
        <authorList>
            <person name="Meyer J.M."/>
            <person name="Markov G.V."/>
            <person name="Baskaran P."/>
            <person name="Herrmann M."/>
            <person name="Sommer R.J."/>
            <person name="Roedelsperger C."/>
        </authorList>
    </citation>
    <scope>NUCLEOTIDE SEQUENCE [LARGE SCALE GENOMIC DNA]</scope>
    <source>
        <strain evidence="12">OB123</strain>
        <tissue evidence="12">Whole animal</tissue>
    </source>
</reference>
<evidence type="ECO:0000256" key="10">
    <source>
        <dbReference type="PROSITE-ProRule" id="PRU01379"/>
    </source>
</evidence>
<evidence type="ECO:0000256" key="4">
    <source>
        <dbReference type="ARBA" id="ARBA00022670"/>
    </source>
</evidence>
<accession>A0A0T6B4L4</accession>
<evidence type="ECO:0000256" key="3">
    <source>
        <dbReference type="ARBA" id="ARBA00022645"/>
    </source>
</evidence>
<feature type="active site" description="Proton donor/acceptor" evidence="10">
    <location>
        <position position="223"/>
    </location>
</feature>
<dbReference type="InterPro" id="IPR057246">
    <property type="entry name" value="CARBOXYPEPT_ZN_1"/>
</dbReference>
<comment type="cofactor">
    <cofactor evidence="1">
        <name>Zn(2+)</name>
        <dbReference type="ChEBI" id="CHEBI:29105"/>
    </cofactor>
</comment>
<dbReference type="SMART" id="SM00631">
    <property type="entry name" value="Zn_pept"/>
    <property type="match status" value="1"/>
</dbReference>
<protein>
    <submittedName>
        <fullName evidence="12">Peptidase</fullName>
    </submittedName>
</protein>
<keyword evidence="3" id="KW-0121">Carboxypeptidase</keyword>
<dbReference type="EMBL" id="LJIG01009792">
    <property type="protein sequence ID" value="KRT82371.1"/>
    <property type="molecule type" value="Genomic_DNA"/>
</dbReference>
<dbReference type="PANTHER" id="PTHR11705:SF140">
    <property type="entry name" value="FI02848P-RELATED"/>
    <property type="match status" value="1"/>
</dbReference>
<dbReference type="PROSITE" id="PS52035">
    <property type="entry name" value="PEPTIDASE_M14"/>
    <property type="match status" value="1"/>
</dbReference>
<evidence type="ECO:0000256" key="9">
    <source>
        <dbReference type="ARBA" id="ARBA00023049"/>
    </source>
</evidence>
<dbReference type="Pfam" id="PF00246">
    <property type="entry name" value="Peptidase_M14"/>
    <property type="match status" value="1"/>
</dbReference>
<keyword evidence="7" id="KW-0378">Hydrolase</keyword>
<organism evidence="12 13">
    <name type="scientific">Oryctes borbonicus</name>
    <dbReference type="NCBI Taxonomy" id="1629725"/>
    <lineage>
        <taxon>Eukaryota</taxon>
        <taxon>Metazoa</taxon>
        <taxon>Ecdysozoa</taxon>
        <taxon>Arthropoda</taxon>
        <taxon>Hexapoda</taxon>
        <taxon>Insecta</taxon>
        <taxon>Pterygota</taxon>
        <taxon>Neoptera</taxon>
        <taxon>Endopterygota</taxon>
        <taxon>Coleoptera</taxon>
        <taxon>Polyphaga</taxon>
        <taxon>Scarabaeiformia</taxon>
        <taxon>Scarabaeidae</taxon>
        <taxon>Dynastinae</taxon>
        <taxon>Oryctes</taxon>
    </lineage>
</organism>
<gene>
    <name evidence="12" type="ORF">AMK59_4454</name>
</gene>
<dbReference type="SUPFAM" id="SSF53187">
    <property type="entry name" value="Zn-dependent exopeptidases"/>
    <property type="match status" value="1"/>
</dbReference>
<evidence type="ECO:0000256" key="7">
    <source>
        <dbReference type="ARBA" id="ARBA00022801"/>
    </source>
</evidence>
<comment type="similarity">
    <text evidence="2 10">Belongs to the peptidase M14 family.</text>
</comment>
<keyword evidence="4" id="KW-0645">Protease</keyword>
<proteinExistence type="inferred from homology"/>
<dbReference type="GO" id="GO:0008270">
    <property type="term" value="F:zinc ion binding"/>
    <property type="evidence" value="ECO:0007669"/>
    <property type="project" value="InterPro"/>
</dbReference>
<dbReference type="FunFam" id="3.40.630.10:FF:000084">
    <property type="entry name" value="Carboxypeptidase B2"/>
    <property type="match status" value="1"/>
</dbReference>
<dbReference type="PRINTS" id="PR00765">
    <property type="entry name" value="CRBOXYPTASEA"/>
</dbReference>
<keyword evidence="5" id="KW-0479">Metal-binding</keyword>
<keyword evidence="9" id="KW-0482">Metalloprotease</keyword>
<keyword evidence="13" id="KW-1185">Reference proteome</keyword>
<dbReference type="Proteomes" id="UP000051574">
    <property type="component" value="Unassembled WGS sequence"/>
</dbReference>
<dbReference type="GO" id="GO:0006508">
    <property type="term" value="P:proteolysis"/>
    <property type="evidence" value="ECO:0007669"/>
    <property type="project" value="UniProtKB-KW"/>
</dbReference>
<evidence type="ECO:0000256" key="2">
    <source>
        <dbReference type="ARBA" id="ARBA00005988"/>
    </source>
</evidence>
<name>A0A0T6B4L4_9SCAR</name>
<dbReference type="GO" id="GO:0004181">
    <property type="term" value="F:metallocarboxypeptidase activity"/>
    <property type="evidence" value="ECO:0007669"/>
    <property type="project" value="InterPro"/>
</dbReference>
<dbReference type="PROSITE" id="PS00133">
    <property type="entry name" value="CARBOXYPEPT_ZN_2"/>
    <property type="match status" value="1"/>
</dbReference>
<feature type="domain" description="Peptidase M14" evidence="11">
    <location>
        <begin position="1"/>
        <end position="254"/>
    </location>
</feature>
<evidence type="ECO:0000256" key="6">
    <source>
        <dbReference type="ARBA" id="ARBA00022729"/>
    </source>
</evidence>
<evidence type="ECO:0000259" key="11">
    <source>
        <dbReference type="PROSITE" id="PS52035"/>
    </source>
</evidence>
<dbReference type="InterPro" id="IPR000834">
    <property type="entry name" value="Peptidase_M14"/>
</dbReference>
<dbReference type="InterPro" id="IPR057247">
    <property type="entry name" value="CARBOXYPEPT_ZN_2"/>
</dbReference>
<evidence type="ECO:0000256" key="8">
    <source>
        <dbReference type="ARBA" id="ARBA00022833"/>
    </source>
</evidence>
<dbReference type="PANTHER" id="PTHR11705">
    <property type="entry name" value="PROTEASE FAMILY M14 CARBOXYPEPTIDASE A,B"/>
    <property type="match status" value="1"/>
</dbReference>
<evidence type="ECO:0000313" key="13">
    <source>
        <dbReference type="Proteomes" id="UP000051574"/>
    </source>
</evidence>